<accession>A0ACD4QAA3</accession>
<sequence>MSLIFCNGVNHSDEAKEQACKRCGRKVARRADGKVFDTRDYYTEAGNPRHVYSCWFPQHHCDDKDIELYQEAKARSIAAGELIVGQKVIVARGRKIPKGITGEITWLGASDFGMRARVQPDEGEAFFIALKNLDVNP</sequence>
<reference evidence="1" key="1">
    <citation type="submission" date="2013-05" db="EMBL/GenBank/DDBJ databases">
        <authorList>
            <person name="Govender V.S."/>
            <person name="Mchunu L.V."/>
            <person name="Naicker R.N."/>
            <person name="Sha K.I."/>
            <person name="Zinyembe F."/>
            <person name="Pillay B."/>
            <person name="Larsen M.H."/>
            <person name="Rubin E.J."/>
            <person name="Kasprowicz V.O."/>
            <person name="Bishai W.R."/>
            <person name="Bowman C.A."/>
            <person name="Russell D.A."/>
            <person name="Jacobs-Sera D."/>
            <person name="Hendrix R.W."/>
            <person name="Hatfull G.F."/>
        </authorList>
    </citation>
    <scope>NUCLEOTIDE SEQUENCE</scope>
</reference>
<dbReference type="EMBL" id="KF024728">
    <property type="protein sequence ID" value="WEV84080.1"/>
    <property type="molecule type" value="Genomic_DNA"/>
</dbReference>
<proteinExistence type="predicted"/>
<gene>
    <name evidence="1" type="primary">36</name>
    <name evidence="1" type="ORF">PBI_MUDDY_36</name>
</gene>
<organism evidence="1 2">
    <name type="scientific">Mycobacterium phage Muddy</name>
    <dbReference type="NCBI Taxonomy" id="1340829"/>
    <lineage>
        <taxon>Viruses</taxon>
        <taxon>Duplodnaviria</taxon>
        <taxon>Heunggongvirae</taxon>
        <taxon>Uroviricota</taxon>
        <taxon>Caudoviricetes</taxon>
        <taxon>Mapvirus</taxon>
        <taxon>Mapvirus muddy</taxon>
    </lineage>
</organism>
<keyword evidence="2" id="KW-1185">Reference proteome</keyword>
<protein>
    <submittedName>
        <fullName evidence="1">Uncharacterized protein</fullName>
    </submittedName>
</protein>
<name>A0ACD4QAA3_9CAUD</name>
<evidence type="ECO:0000313" key="1">
    <source>
        <dbReference type="EMBL" id="WEV84080.1"/>
    </source>
</evidence>
<dbReference type="Proteomes" id="UP000015553">
    <property type="component" value="Segment"/>
</dbReference>
<evidence type="ECO:0000313" key="2">
    <source>
        <dbReference type="Proteomes" id="UP000015553"/>
    </source>
</evidence>